<dbReference type="AlphaFoldDB" id="A0A1X6MT75"/>
<dbReference type="GeneID" id="36334025"/>
<keyword evidence="2" id="KW-0812">Transmembrane</keyword>
<dbReference type="Proteomes" id="UP000194127">
    <property type="component" value="Unassembled WGS sequence"/>
</dbReference>
<dbReference type="InterPro" id="IPR026749">
    <property type="entry name" value="Tmem135"/>
</dbReference>
<keyword evidence="2" id="KW-1133">Transmembrane helix</keyword>
<feature type="region of interest" description="Disordered" evidence="1">
    <location>
        <begin position="1"/>
        <end position="20"/>
    </location>
</feature>
<evidence type="ECO:0008006" key="5">
    <source>
        <dbReference type="Google" id="ProtNLM"/>
    </source>
</evidence>
<dbReference type="EMBL" id="KZ110602">
    <property type="protein sequence ID" value="OSX59594.1"/>
    <property type="molecule type" value="Genomic_DNA"/>
</dbReference>
<dbReference type="OrthoDB" id="291792at2759"/>
<dbReference type="PANTHER" id="PTHR12459">
    <property type="entry name" value="TRANSMEMBRANE PROTEIN 135-RELATED"/>
    <property type="match status" value="1"/>
</dbReference>
<keyword evidence="2" id="KW-0472">Membrane</keyword>
<feature type="region of interest" description="Disordered" evidence="1">
    <location>
        <begin position="157"/>
        <end position="190"/>
    </location>
</feature>
<evidence type="ECO:0000256" key="1">
    <source>
        <dbReference type="SAM" id="MobiDB-lite"/>
    </source>
</evidence>
<evidence type="ECO:0000313" key="3">
    <source>
        <dbReference type="EMBL" id="OSX59594.1"/>
    </source>
</evidence>
<dbReference type="PANTHER" id="PTHR12459:SF6">
    <property type="entry name" value="GB|AAD46013.1"/>
    <property type="match status" value="1"/>
</dbReference>
<protein>
    <recommendedName>
        <fullName evidence="5">Transmembrane protein 135 N-terminal domain-containing protein</fullName>
    </recommendedName>
</protein>
<name>A0A1X6MT75_9APHY</name>
<feature type="compositionally biased region" description="Basic and acidic residues" evidence="1">
    <location>
        <begin position="1"/>
        <end position="12"/>
    </location>
</feature>
<sequence>MSSREHLGEGEVRAGGSKSDMARTPSFVQFTPKSAMASFENLVALANYEEHLREARKIVWRDRGELPVELRDLTECLKHAGKGGLRSGALAFAIRAGVNLILLMTRIKRIPKNYHFALIRHAVFGLDSFRFAAMLGSFVTIYKFILNALPILPQPPTRRTSSLGRRSRSLLRSAPPPDSPFTDASDEDDDIEMARPEVRRGSRHARLSVSAQAHQTWARKRTRRWYAVLAGTVAGGVSILFERRERRVGIAQQMFVRGLQGSVNALSSKHGIRIPHGDVLVFSLCCGQIMYAWFLRPETLPRSYVHWIATASRVHPETLAIQRDLIVHGRFNVRDMEALLAKETTPANRSDMLARIALATAQPPSQSFGPPFVPCSALHPWLDSCPQVQIDRFFKVVRWMLPIYGALHVIPMLLFRRNRVWKEPGKMFLRAGFGTARSSAFLGVFVFIYQSFFCLNHNMYNDLTALRAVPSPTLLARLAKILPQPLVDALVGRKSYYAMGILAGLSLFVEDKRRREELAMYVLPKGMESAWLTARGRGWVGKTGQWGEVLLTAVSMGMVMSIYQNDPQHLSGLVRRILYQFVGPN</sequence>
<proteinExistence type="predicted"/>
<evidence type="ECO:0000313" key="4">
    <source>
        <dbReference type="Proteomes" id="UP000194127"/>
    </source>
</evidence>
<organism evidence="3 4">
    <name type="scientific">Postia placenta MAD-698-R-SB12</name>
    <dbReference type="NCBI Taxonomy" id="670580"/>
    <lineage>
        <taxon>Eukaryota</taxon>
        <taxon>Fungi</taxon>
        <taxon>Dikarya</taxon>
        <taxon>Basidiomycota</taxon>
        <taxon>Agaricomycotina</taxon>
        <taxon>Agaricomycetes</taxon>
        <taxon>Polyporales</taxon>
        <taxon>Adustoporiaceae</taxon>
        <taxon>Rhodonia</taxon>
    </lineage>
</organism>
<reference evidence="3 4" key="1">
    <citation type="submission" date="2017-04" db="EMBL/GenBank/DDBJ databases">
        <title>Genome Sequence of the Model Brown-Rot Fungus Postia placenta SB12.</title>
        <authorList>
            <consortium name="DOE Joint Genome Institute"/>
            <person name="Gaskell J."/>
            <person name="Kersten P."/>
            <person name="Larrondo L.F."/>
            <person name="Canessa P."/>
            <person name="Martinez D."/>
            <person name="Hibbett D."/>
            <person name="Schmoll M."/>
            <person name="Kubicek C.P."/>
            <person name="Martinez A.T."/>
            <person name="Yadav J."/>
            <person name="Master E."/>
            <person name="Magnuson J.K."/>
            <person name="James T."/>
            <person name="Yaver D."/>
            <person name="Berka R."/>
            <person name="Labutti K."/>
            <person name="Lipzen A."/>
            <person name="Aerts A."/>
            <person name="Barry K."/>
            <person name="Henrissat B."/>
            <person name="Blanchette R."/>
            <person name="Grigoriev I."/>
            <person name="Cullen D."/>
        </authorList>
    </citation>
    <scope>NUCLEOTIDE SEQUENCE [LARGE SCALE GENOMIC DNA]</scope>
    <source>
        <strain evidence="3 4">MAD-698-R-SB12</strain>
    </source>
</reference>
<accession>A0A1X6MT75</accession>
<dbReference type="RefSeq" id="XP_024336388.1">
    <property type="nucleotide sequence ID" value="XM_024489076.1"/>
</dbReference>
<evidence type="ECO:0000256" key="2">
    <source>
        <dbReference type="SAM" id="Phobius"/>
    </source>
</evidence>
<gene>
    <name evidence="3" type="ORF">POSPLADRAFT_1184358</name>
</gene>
<dbReference type="STRING" id="670580.A0A1X6MT75"/>
<feature type="transmembrane region" description="Helical" evidence="2">
    <location>
        <begin position="396"/>
        <end position="415"/>
    </location>
</feature>
<feature type="transmembrane region" description="Helical" evidence="2">
    <location>
        <begin position="427"/>
        <end position="449"/>
    </location>
</feature>
<keyword evidence="4" id="KW-1185">Reference proteome</keyword>